<dbReference type="Gene3D" id="3.30.54.20">
    <property type="match status" value="1"/>
</dbReference>
<keyword evidence="3 14" id="KW-0820">tRNA-binding</keyword>
<comment type="similarity">
    <text evidence="1 14">Belongs to the class-II aminoacyl-tRNA synthetase family.</text>
</comment>
<dbReference type="Proteomes" id="UP000683139">
    <property type="component" value="Unassembled WGS sequence"/>
</dbReference>
<dbReference type="FunFam" id="3.30.980.10:FF:000004">
    <property type="entry name" value="Alanine--tRNA ligase, cytoplasmic"/>
    <property type="match status" value="1"/>
</dbReference>
<evidence type="ECO:0000313" key="17">
    <source>
        <dbReference type="EMBL" id="GIP16859.1"/>
    </source>
</evidence>
<keyword evidence="10 14" id="KW-0648">Protein biosynthesis</keyword>
<dbReference type="GO" id="GO:0002161">
    <property type="term" value="F:aminoacyl-tRNA deacylase activity"/>
    <property type="evidence" value="ECO:0007669"/>
    <property type="project" value="TreeGrafter"/>
</dbReference>
<protein>
    <recommendedName>
        <fullName evidence="14">Alanine--tRNA ligase</fullName>
        <ecNumber evidence="14">6.1.1.7</ecNumber>
    </recommendedName>
    <alternativeName>
        <fullName evidence="14">Alanyl-tRNA synthetase</fullName>
        <shortName evidence="14">AlaRS</shortName>
    </alternativeName>
</protein>
<dbReference type="FunFam" id="3.30.54.20:FF:000001">
    <property type="entry name" value="Alanine--tRNA ligase"/>
    <property type="match status" value="1"/>
</dbReference>
<dbReference type="FunFam" id="2.40.30.130:FF:000001">
    <property type="entry name" value="Alanine--tRNA ligase"/>
    <property type="match status" value="1"/>
</dbReference>
<feature type="binding site" evidence="14">
    <location>
        <position position="668"/>
    </location>
    <ligand>
        <name>Zn(2+)</name>
        <dbReference type="ChEBI" id="CHEBI:29105"/>
    </ligand>
</feature>
<evidence type="ECO:0000256" key="1">
    <source>
        <dbReference type="ARBA" id="ARBA00008226"/>
    </source>
</evidence>
<evidence type="ECO:0000256" key="12">
    <source>
        <dbReference type="ARBA" id="ARBA00024779"/>
    </source>
</evidence>
<dbReference type="InterPro" id="IPR012947">
    <property type="entry name" value="tRNA_SAD"/>
</dbReference>
<dbReference type="GO" id="GO:0005829">
    <property type="term" value="C:cytosol"/>
    <property type="evidence" value="ECO:0007669"/>
    <property type="project" value="TreeGrafter"/>
</dbReference>
<dbReference type="Gene3D" id="3.30.930.10">
    <property type="entry name" value="Bira Bifunctional Protein, Domain 2"/>
    <property type="match status" value="1"/>
</dbReference>
<keyword evidence="9 14" id="KW-0694">RNA-binding</keyword>
<keyword evidence="2 14" id="KW-0963">Cytoplasm</keyword>
<evidence type="ECO:0000256" key="6">
    <source>
        <dbReference type="ARBA" id="ARBA00022741"/>
    </source>
</evidence>
<dbReference type="InterPro" id="IPR018162">
    <property type="entry name" value="Ala-tRNA-ligase_IIc_anticod-bd"/>
</dbReference>
<dbReference type="InterPro" id="IPR023033">
    <property type="entry name" value="Ala_tRNA_ligase_euk/bac"/>
</dbReference>
<dbReference type="Gene3D" id="3.10.310.40">
    <property type="match status" value="1"/>
</dbReference>
<feature type="coiled-coil region" evidence="15">
    <location>
        <begin position="730"/>
        <end position="757"/>
    </location>
</feature>
<comment type="caution">
    <text evidence="17">The sequence shown here is derived from an EMBL/GenBank/DDBJ whole genome shotgun (WGS) entry which is preliminary data.</text>
</comment>
<dbReference type="PROSITE" id="PS50860">
    <property type="entry name" value="AA_TRNA_LIGASE_II_ALA"/>
    <property type="match status" value="1"/>
</dbReference>
<evidence type="ECO:0000256" key="15">
    <source>
        <dbReference type="SAM" id="Coils"/>
    </source>
</evidence>
<comment type="catalytic activity">
    <reaction evidence="13 14">
        <text>tRNA(Ala) + L-alanine + ATP = L-alanyl-tRNA(Ala) + AMP + diphosphate</text>
        <dbReference type="Rhea" id="RHEA:12540"/>
        <dbReference type="Rhea" id="RHEA-COMP:9657"/>
        <dbReference type="Rhea" id="RHEA-COMP:9923"/>
        <dbReference type="ChEBI" id="CHEBI:30616"/>
        <dbReference type="ChEBI" id="CHEBI:33019"/>
        <dbReference type="ChEBI" id="CHEBI:57972"/>
        <dbReference type="ChEBI" id="CHEBI:78442"/>
        <dbReference type="ChEBI" id="CHEBI:78497"/>
        <dbReference type="ChEBI" id="CHEBI:456215"/>
        <dbReference type="EC" id="6.1.1.7"/>
    </reaction>
</comment>
<dbReference type="GO" id="GO:0005524">
    <property type="term" value="F:ATP binding"/>
    <property type="evidence" value="ECO:0007669"/>
    <property type="project" value="UniProtKB-UniRule"/>
</dbReference>
<keyword evidence="8 14" id="KW-0067">ATP-binding</keyword>
<dbReference type="Pfam" id="PF07973">
    <property type="entry name" value="tRNA_SAD"/>
    <property type="match status" value="1"/>
</dbReference>
<evidence type="ECO:0000313" key="18">
    <source>
        <dbReference type="Proteomes" id="UP000683139"/>
    </source>
</evidence>
<evidence type="ECO:0000256" key="7">
    <source>
        <dbReference type="ARBA" id="ARBA00022833"/>
    </source>
</evidence>
<organism evidence="17 18">
    <name type="scientific">Paenibacillus montaniterrae</name>
    <dbReference type="NCBI Taxonomy" id="429341"/>
    <lineage>
        <taxon>Bacteria</taxon>
        <taxon>Bacillati</taxon>
        <taxon>Bacillota</taxon>
        <taxon>Bacilli</taxon>
        <taxon>Bacillales</taxon>
        <taxon>Paenibacillaceae</taxon>
        <taxon>Paenibacillus</taxon>
    </lineage>
</organism>
<accession>A0A919YR94</accession>
<dbReference type="InterPro" id="IPR018164">
    <property type="entry name" value="Ala-tRNA-synth_IIc_N"/>
</dbReference>
<evidence type="ECO:0000256" key="4">
    <source>
        <dbReference type="ARBA" id="ARBA00022598"/>
    </source>
</evidence>
<evidence type="ECO:0000256" key="8">
    <source>
        <dbReference type="ARBA" id="ARBA00022840"/>
    </source>
</evidence>
<dbReference type="Gene3D" id="3.30.980.10">
    <property type="entry name" value="Threonyl-trna Synthetase, Chain A, domain 2"/>
    <property type="match status" value="1"/>
</dbReference>
<keyword evidence="6 14" id="KW-0547">Nucleotide-binding</keyword>
<comment type="cofactor">
    <cofactor evidence="14">
        <name>Zn(2+)</name>
        <dbReference type="ChEBI" id="CHEBI:29105"/>
    </cofactor>
    <text evidence="14">Binds 1 zinc ion per subunit.</text>
</comment>
<keyword evidence="5 14" id="KW-0479">Metal-binding</keyword>
<keyword evidence="11 14" id="KW-0030">Aminoacyl-tRNA synthetase</keyword>
<feature type="binding site" evidence="14">
    <location>
        <position position="566"/>
    </location>
    <ligand>
        <name>Zn(2+)</name>
        <dbReference type="ChEBI" id="CHEBI:29105"/>
    </ligand>
</feature>
<proteinExistence type="inferred from homology"/>
<dbReference type="SUPFAM" id="SSF55186">
    <property type="entry name" value="ThrRS/AlaRS common domain"/>
    <property type="match status" value="1"/>
</dbReference>
<dbReference type="Pfam" id="PF02272">
    <property type="entry name" value="DHHA1"/>
    <property type="match status" value="1"/>
</dbReference>
<evidence type="ECO:0000259" key="16">
    <source>
        <dbReference type="PROSITE" id="PS50860"/>
    </source>
</evidence>
<dbReference type="PRINTS" id="PR00980">
    <property type="entry name" value="TRNASYNTHALA"/>
</dbReference>
<dbReference type="SUPFAM" id="SSF50447">
    <property type="entry name" value="Translation proteins"/>
    <property type="match status" value="1"/>
</dbReference>
<reference evidence="17" key="1">
    <citation type="submission" date="2021-03" db="EMBL/GenBank/DDBJ databases">
        <title>Antimicrobial resistance genes in bacteria isolated from Japanese honey, and their potential for conferring macrolide and lincosamide resistance in the American foulbrood pathogen Paenibacillus larvae.</title>
        <authorList>
            <person name="Okamoto M."/>
            <person name="Kumagai M."/>
            <person name="Kanamori H."/>
            <person name="Takamatsu D."/>
        </authorList>
    </citation>
    <scope>NUCLEOTIDE SEQUENCE</scope>
    <source>
        <strain evidence="17">J40TS1</strain>
    </source>
</reference>
<dbReference type="GO" id="GO:0006419">
    <property type="term" value="P:alanyl-tRNA aminoacylation"/>
    <property type="evidence" value="ECO:0007669"/>
    <property type="project" value="UniProtKB-UniRule"/>
</dbReference>
<dbReference type="InterPro" id="IPR018163">
    <property type="entry name" value="Thr/Ala-tRNA-synth_IIc_edit"/>
</dbReference>
<evidence type="ECO:0000256" key="9">
    <source>
        <dbReference type="ARBA" id="ARBA00022884"/>
    </source>
</evidence>
<keyword evidence="18" id="KW-1185">Reference proteome</keyword>
<dbReference type="GO" id="GO:0008270">
    <property type="term" value="F:zinc ion binding"/>
    <property type="evidence" value="ECO:0007669"/>
    <property type="project" value="UniProtKB-UniRule"/>
</dbReference>
<dbReference type="SUPFAM" id="SSF101353">
    <property type="entry name" value="Putative anticodon-binding domain of alanyl-tRNA synthetase (AlaRS)"/>
    <property type="match status" value="1"/>
</dbReference>
<dbReference type="PANTHER" id="PTHR11777">
    <property type="entry name" value="ALANYL-TRNA SYNTHETASE"/>
    <property type="match status" value="1"/>
</dbReference>
<evidence type="ECO:0000256" key="3">
    <source>
        <dbReference type="ARBA" id="ARBA00022555"/>
    </source>
</evidence>
<dbReference type="InterPro" id="IPR045864">
    <property type="entry name" value="aa-tRNA-synth_II/BPL/LPL"/>
</dbReference>
<dbReference type="PANTHER" id="PTHR11777:SF9">
    <property type="entry name" value="ALANINE--TRNA LIGASE, CYTOPLASMIC"/>
    <property type="match status" value="1"/>
</dbReference>
<comment type="subcellular location">
    <subcellularLocation>
        <location evidence="14">Cytoplasm</location>
    </subcellularLocation>
</comment>
<dbReference type="GO" id="GO:0004813">
    <property type="term" value="F:alanine-tRNA ligase activity"/>
    <property type="evidence" value="ECO:0007669"/>
    <property type="project" value="UniProtKB-UniRule"/>
</dbReference>
<dbReference type="NCBIfam" id="TIGR00344">
    <property type="entry name" value="alaS"/>
    <property type="match status" value="1"/>
</dbReference>
<dbReference type="Gene3D" id="6.10.250.550">
    <property type="match status" value="1"/>
</dbReference>
<dbReference type="EMBL" id="BOSE01000004">
    <property type="protein sequence ID" value="GIP16859.1"/>
    <property type="molecule type" value="Genomic_DNA"/>
</dbReference>
<evidence type="ECO:0000256" key="13">
    <source>
        <dbReference type="ARBA" id="ARBA00048300"/>
    </source>
</evidence>
<dbReference type="FunFam" id="3.10.310.40:FF:000001">
    <property type="entry name" value="Alanine--tRNA ligase"/>
    <property type="match status" value="1"/>
</dbReference>
<dbReference type="EC" id="6.1.1.7" evidence="14"/>
<sequence>MKASEIRAKWLAFFESKGHAIEPSASLVPHNDPSLLWINAGMAPLKPYFDGRVKPENPRIANSQKCIRTNDIENVGKTRRHHTFFEMLGNFSIGDYFKEEAVTWAWEFLTDKQWIGFDPERLSVTVYPEDEEAFKLWNEKIGLPAERIYKLEENFWDIGEGPCGPCTEIFYDRGEKYGDLNDPECWPGGENERFLEVWNLVFSQFNHNKDGSYTPLPNKNIDTGAGLERFASILQDVDSNFDTDLFMPIIERTCQIAGVTYKAKEDQDVALKVIADHIRTVAFAVGDGVMPSNEGRGYIIRRLLRRAVRYGKALGIDKPFLYSLTEVVGQVMGEYYTTVVEKREFIEKVIRTEEERFHETLSDGLVLLSNLVAEAKANNIAVINGDDAFKLYDTYGFPFDLTEDFALEQGMTVDREGFDAAMEAQRERARSARQDTGSMKVQGGPLADLTVNSEFVGYTDLETAATITAIVFDEQLVDEVPAGNSILVLLDTTPFYAESGGQIGDRGVIKGDGFVIEVENVTKAPHGQNLHHATVVEGVAKANAAVTASVSKSVREDIIKNHTATHLLHKALKEVLGDHVNQAGSLVEGERLRFDFSHFGSITAEELADIERRVNEQIWLGTPVVIEQMPIDQAKAMGAMALFGEKYGDVVRVVQVGSYSIELCGGCHVSNTSEIGIFKLLGESGIGSGVRRIEAVTGKQAYLYYESQLDLLKQAAAQLKSNVADVPKRIDALHGQVKELQRENESLQSKLSHIEAGNLLDGVVKVGEISVLCAKVNASNMEALRNIVDELKAKLPSSVIVLGAAADDKVNLAAAVSQDLVKKGFHAGKIVKEAAQHCGGNGGGRPDMAQAGGKDIDKLDAALKLAQDVVVEQANVI</sequence>
<evidence type="ECO:0000256" key="2">
    <source>
        <dbReference type="ARBA" id="ARBA00022490"/>
    </source>
</evidence>
<dbReference type="InterPro" id="IPR050058">
    <property type="entry name" value="Ala-tRNA_ligase"/>
</dbReference>
<dbReference type="GO" id="GO:0000049">
    <property type="term" value="F:tRNA binding"/>
    <property type="evidence" value="ECO:0007669"/>
    <property type="project" value="UniProtKB-KW"/>
</dbReference>
<keyword evidence="15" id="KW-0175">Coiled coil</keyword>
<dbReference type="Pfam" id="PF01411">
    <property type="entry name" value="tRNA-synt_2c"/>
    <property type="match status" value="1"/>
</dbReference>
<dbReference type="InterPro" id="IPR002318">
    <property type="entry name" value="Ala-tRNA-lgiase_IIc"/>
</dbReference>
<dbReference type="InterPro" id="IPR003156">
    <property type="entry name" value="DHHA1_dom"/>
</dbReference>
<evidence type="ECO:0000256" key="5">
    <source>
        <dbReference type="ARBA" id="ARBA00022723"/>
    </source>
</evidence>
<evidence type="ECO:0000256" key="11">
    <source>
        <dbReference type="ARBA" id="ARBA00023146"/>
    </source>
</evidence>
<keyword evidence="4 14" id="KW-0436">Ligase</keyword>
<comment type="function">
    <text evidence="12 14">Catalyzes the attachment of alanine to tRNA(Ala) in a two-step reaction: alanine is first activated by ATP to form Ala-AMP and then transferred to the acceptor end of tRNA(Ala). Also edits incorrectly charged Ser-tRNA(Ala) and Gly-tRNA(Ala) via its editing domain.</text>
</comment>
<keyword evidence="7 14" id="KW-0862">Zinc</keyword>
<dbReference type="HAMAP" id="MF_00036_B">
    <property type="entry name" value="Ala_tRNA_synth_B"/>
    <property type="match status" value="1"/>
</dbReference>
<gene>
    <name evidence="14 17" type="primary">alaS</name>
    <name evidence="17" type="ORF">J40TS1_25010</name>
</gene>
<comment type="domain">
    <text evidence="14">Consists of three domains; the N-terminal catalytic domain, the editing domain and the C-terminal C-Ala domain. The editing domain removes incorrectly charged amino acids, while the C-Ala domain, along with tRNA(Ala), serves as a bridge to cooperatively bring together the editing and aminoacylation centers thus stimulating deacylation of misacylated tRNAs.</text>
</comment>
<dbReference type="Gene3D" id="2.40.30.130">
    <property type="match status" value="1"/>
</dbReference>
<feature type="domain" description="Alanyl-transfer RNA synthetases family profile" evidence="16">
    <location>
        <begin position="1"/>
        <end position="707"/>
    </location>
</feature>
<dbReference type="InterPro" id="IPR009000">
    <property type="entry name" value="Transl_B-barrel_sf"/>
</dbReference>
<dbReference type="GO" id="GO:0140096">
    <property type="term" value="F:catalytic activity, acting on a protein"/>
    <property type="evidence" value="ECO:0007669"/>
    <property type="project" value="UniProtKB-ARBA"/>
</dbReference>
<dbReference type="AlphaFoldDB" id="A0A919YR94"/>
<dbReference type="InterPro" id="IPR018165">
    <property type="entry name" value="Ala-tRNA-synth_IIc_core"/>
</dbReference>
<dbReference type="SMART" id="SM00863">
    <property type="entry name" value="tRNA_SAD"/>
    <property type="match status" value="1"/>
</dbReference>
<dbReference type="SUPFAM" id="SSF55681">
    <property type="entry name" value="Class II aaRS and biotin synthetases"/>
    <property type="match status" value="1"/>
</dbReference>
<name>A0A919YR94_9BACL</name>
<feature type="binding site" evidence="14">
    <location>
        <position position="562"/>
    </location>
    <ligand>
        <name>Zn(2+)</name>
        <dbReference type="ChEBI" id="CHEBI:29105"/>
    </ligand>
</feature>
<dbReference type="GO" id="GO:0016740">
    <property type="term" value="F:transferase activity"/>
    <property type="evidence" value="ECO:0007669"/>
    <property type="project" value="UniProtKB-ARBA"/>
</dbReference>
<dbReference type="CDD" id="cd00673">
    <property type="entry name" value="AlaRS_core"/>
    <property type="match status" value="1"/>
</dbReference>
<feature type="binding site" evidence="14">
    <location>
        <position position="664"/>
    </location>
    <ligand>
        <name>Zn(2+)</name>
        <dbReference type="ChEBI" id="CHEBI:29105"/>
    </ligand>
</feature>
<evidence type="ECO:0000256" key="10">
    <source>
        <dbReference type="ARBA" id="ARBA00022917"/>
    </source>
</evidence>
<dbReference type="RefSeq" id="WP_213515513.1">
    <property type="nucleotide sequence ID" value="NZ_BOSE01000004.1"/>
</dbReference>
<evidence type="ECO:0000256" key="14">
    <source>
        <dbReference type="HAMAP-Rule" id="MF_00036"/>
    </source>
</evidence>
<dbReference type="FunFam" id="3.30.930.10:FF:000046">
    <property type="entry name" value="Alanine--tRNA ligase"/>
    <property type="match status" value="1"/>
</dbReference>